<evidence type="ECO:0008006" key="5">
    <source>
        <dbReference type="Google" id="ProtNLM"/>
    </source>
</evidence>
<keyword evidence="2" id="KW-1133">Transmembrane helix</keyword>
<feature type="compositionally biased region" description="Low complexity" evidence="1">
    <location>
        <begin position="147"/>
        <end position="183"/>
    </location>
</feature>
<evidence type="ECO:0000313" key="4">
    <source>
        <dbReference type="Proteomes" id="UP000447434"/>
    </source>
</evidence>
<keyword evidence="2" id="KW-0812">Transmembrane</keyword>
<reference evidence="4" key="1">
    <citation type="journal article" date="2020" name="Nat. Commun.">
        <title>Genome sequence of the cluster root forming white lupin.</title>
        <authorList>
            <person name="Hufnagel B."/>
            <person name="Marques A."/>
            <person name="Soriano A."/>
            <person name="Marques L."/>
            <person name="Divol F."/>
            <person name="Doumas P."/>
            <person name="Sallet E."/>
            <person name="Mancinotti D."/>
            <person name="Carrere S."/>
            <person name="Marande W."/>
            <person name="Arribat S."/>
            <person name="Keller J."/>
            <person name="Huneau C."/>
            <person name="Blein T."/>
            <person name="Aime D."/>
            <person name="Laguerre M."/>
            <person name="Taylor J."/>
            <person name="Schubert V."/>
            <person name="Nelson M."/>
            <person name="Geu-Flores F."/>
            <person name="Crespi M."/>
            <person name="Gallardo-Guerrero K."/>
            <person name="Delaux P.-M."/>
            <person name="Salse J."/>
            <person name="Berges H."/>
            <person name="Guyot R."/>
            <person name="Gouzy J."/>
            <person name="Peret B."/>
        </authorList>
    </citation>
    <scope>NUCLEOTIDE SEQUENCE [LARGE SCALE GENOMIC DNA]</scope>
    <source>
        <strain evidence="4">cv. Amiga</strain>
    </source>
</reference>
<sequence length="277" mass="31201">MDTKTKNNKGKKSSLLMCFKPVVAKEKSFKSKIRKNQTTNQVATYVRVDDENGGVGLPELSSGFEVADNGGGSRRRENSKDIWQTLRAALNQTSLNKINNKKKTGKDDLARSNRSLENGTDIRNRKHYDVEGKISKSQDDSTHQTNSTLSSSYGGSSTFTSSPSLTSSSSSRSDQTSGSLDSSNENGTKVTNQKQYCVEDNKRWKACYGSYISMCMFFISLLILIMWGKFFATLYTTTWFYVMPPRPTRPCNERDLSEDRRFGSIRFSIRRKKASLK</sequence>
<comment type="caution">
    <text evidence="3">The sequence shown here is derived from an EMBL/GenBank/DDBJ whole genome shotgun (WGS) entry which is preliminary data.</text>
</comment>
<feature type="transmembrane region" description="Helical" evidence="2">
    <location>
        <begin position="211"/>
        <end position="235"/>
    </location>
</feature>
<gene>
    <name evidence="3" type="ORF">Lalb_Chr25g0286821</name>
</gene>
<dbReference type="PANTHER" id="PTHR34379:SF6">
    <property type="entry name" value="PROTEIN 3F"/>
    <property type="match status" value="1"/>
</dbReference>
<proteinExistence type="predicted"/>
<feature type="compositionally biased region" description="Basic and acidic residues" evidence="1">
    <location>
        <begin position="120"/>
        <end position="142"/>
    </location>
</feature>
<evidence type="ECO:0000313" key="3">
    <source>
        <dbReference type="EMBL" id="KAE9585233.1"/>
    </source>
</evidence>
<dbReference type="InterPro" id="IPR040411">
    <property type="entry name" value="At5g23160-like"/>
</dbReference>
<accession>A0A6A4MW45</accession>
<name>A0A6A4MW45_LUPAL</name>
<feature type="region of interest" description="Disordered" evidence="1">
    <location>
        <begin position="94"/>
        <end position="188"/>
    </location>
</feature>
<protein>
    <recommendedName>
        <fullName evidence="5">Transmembrane protein</fullName>
    </recommendedName>
</protein>
<evidence type="ECO:0000256" key="1">
    <source>
        <dbReference type="SAM" id="MobiDB-lite"/>
    </source>
</evidence>
<dbReference type="PANTHER" id="PTHR34379">
    <property type="entry name" value="OS07G0553800 PROTEIN"/>
    <property type="match status" value="1"/>
</dbReference>
<dbReference type="OrthoDB" id="1886721at2759"/>
<keyword evidence="4" id="KW-1185">Reference proteome</keyword>
<dbReference type="AlphaFoldDB" id="A0A6A4MW45"/>
<keyword evidence="2" id="KW-0472">Membrane</keyword>
<organism evidence="3 4">
    <name type="scientific">Lupinus albus</name>
    <name type="common">White lupine</name>
    <name type="synonym">Lupinus termis</name>
    <dbReference type="NCBI Taxonomy" id="3870"/>
    <lineage>
        <taxon>Eukaryota</taxon>
        <taxon>Viridiplantae</taxon>
        <taxon>Streptophyta</taxon>
        <taxon>Embryophyta</taxon>
        <taxon>Tracheophyta</taxon>
        <taxon>Spermatophyta</taxon>
        <taxon>Magnoliopsida</taxon>
        <taxon>eudicotyledons</taxon>
        <taxon>Gunneridae</taxon>
        <taxon>Pentapetalae</taxon>
        <taxon>rosids</taxon>
        <taxon>fabids</taxon>
        <taxon>Fabales</taxon>
        <taxon>Fabaceae</taxon>
        <taxon>Papilionoideae</taxon>
        <taxon>50 kb inversion clade</taxon>
        <taxon>genistoids sensu lato</taxon>
        <taxon>core genistoids</taxon>
        <taxon>Genisteae</taxon>
        <taxon>Lupinus</taxon>
    </lineage>
</organism>
<dbReference type="EMBL" id="WOCE01000025">
    <property type="protein sequence ID" value="KAE9585233.1"/>
    <property type="molecule type" value="Genomic_DNA"/>
</dbReference>
<evidence type="ECO:0000256" key="2">
    <source>
        <dbReference type="SAM" id="Phobius"/>
    </source>
</evidence>
<dbReference type="Proteomes" id="UP000447434">
    <property type="component" value="Chromosome 25"/>
</dbReference>